<dbReference type="PANTHER" id="PTHR23272">
    <property type="entry name" value="BED FINGER-RELATED"/>
    <property type="match status" value="1"/>
</dbReference>
<dbReference type="SUPFAM" id="SSF53098">
    <property type="entry name" value="Ribonuclease H-like"/>
    <property type="match status" value="1"/>
</dbReference>
<name>A0AAD5IXX9_ACENE</name>
<protein>
    <recommendedName>
        <fullName evidence="1">HAT C-terminal dimerisation domain-containing protein</fullName>
    </recommendedName>
</protein>
<dbReference type="InterPro" id="IPR008906">
    <property type="entry name" value="HATC_C_dom"/>
</dbReference>
<sequence length="143" mass="16328">MKLDILNFRRGNEVSFPEFSMMARDGPVSSVASESAFSVGGRVLDQYRSSLKPDVVEAIVYSRDWIHGGEKGVPLRFPGSRASWEGYWDASDVNLIAEHQIWAAVNPYAKNETFNSSTTYYEQTQRAWVCWVQELKNIIRIMD</sequence>
<accession>A0AAD5IXX9</accession>
<comment type="caution">
    <text evidence="2">The sequence shown here is derived from an EMBL/GenBank/DDBJ whole genome shotgun (WGS) entry which is preliminary data.</text>
</comment>
<gene>
    <name evidence="2" type="ORF">LWI28_007518</name>
</gene>
<dbReference type="GO" id="GO:0046983">
    <property type="term" value="F:protein dimerization activity"/>
    <property type="evidence" value="ECO:0007669"/>
    <property type="project" value="InterPro"/>
</dbReference>
<reference evidence="2" key="1">
    <citation type="journal article" date="2022" name="Plant J.">
        <title>Strategies of tolerance reflected in two North American maple genomes.</title>
        <authorList>
            <person name="McEvoy S.L."/>
            <person name="Sezen U.U."/>
            <person name="Trouern-Trend A."/>
            <person name="McMahon S.M."/>
            <person name="Schaberg P.G."/>
            <person name="Yang J."/>
            <person name="Wegrzyn J.L."/>
            <person name="Swenson N.G."/>
        </authorList>
    </citation>
    <scope>NUCLEOTIDE SEQUENCE</scope>
    <source>
        <strain evidence="2">91603</strain>
    </source>
</reference>
<dbReference type="Proteomes" id="UP001064489">
    <property type="component" value="Chromosome 4"/>
</dbReference>
<keyword evidence="3" id="KW-1185">Reference proteome</keyword>
<dbReference type="EMBL" id="JAJSOW010000101">
    <property type="protein sequence ID" value="KAI9180720.1"/>
    <property type="molecule type" value="Genomic_DNA"/>
</dbReference>
<proteinExistence type="predicted"/>
<dbReference type="Gene3D" id="3.40.50.720">
    <property type="entry name" value="NAD(P)-binding Rossmann-like Domain"/>
    <property type="match status" value="1"/>
</dbReference>
<dbReference type="AlphaFoldDB" id="A0AAD5IXX9"/>
<feature type="domain" description="HAT C-terminal dimerisation" evidence="1">
    <location>
        <begin position="2"/>
        <end position="66"/>
    </location>
</feature>
<evidence type="ECO:0000313" key="3">
    <source>
        <dbReference type="Proteomes" id="UP001064489"/>
    </source>
</evidence>
<dbReference type="PANTHER" id="PTHR23272:SF192">
    <property type="entry name" value="ZINC FINGER BED DOMAIN-CONTAINING PROTEIN DAYSLEEPER-LIKE"/>
    <property type="match status" value="1"/>
</dbReference>
<evidence type="ECO:0000259" key="1">
    <source>
        <dbReference type="Pfam" id="PF05699"/>
    </source>
</evidence>
<evidence type="ECO:0000313" key="2">
    <source>
        <dbReference type="EMBL" id="KAI9180720.1"/>
    </source>
</evidence>
<reference evidence="2" key="2">
    <citation type="submission" date="2023-02" db="EMBL/GenBank/DDBJ databases">
        <authorList>
            <person name="Swenson N.G."/>
            <person name="Wegrzyn J.L."/>
            <person name="Mcevoy S.L."/>
        </authorList>
    </citation>
    <scope>NUCLEOTIDE SEQUENCE</scope>
    <source>
        <strain evidence="2">91603</strain>
        <tissue evidence="2">Leaf</tissue>
    </source>
</reference>
<dbReference type="InterPro" id="IPR012337">
    <property type="entry name" value="RNaseH-like_sf"/>
</dbReference>
<dbReference type="Pfam" id="PF05699">
    <property type="entry name" value="Dimer_Tnp_hAT"/>
    <property type="match status" value="1"/>
</dbReference>
<organism evidence="2 3">
    <name type="scientific">Acer negundo</name>
    <name type="common">Box elder</name>
    <dbReference type="NCBI Taxonomy" id="4023"/>
    <lineage>
        <taxon>Eukaryota</taxon>
        <taxon>Viridiplantae</taxon>
        <taxon>Streptophyta</taxon>
        <taxon>Embryophyta</taxon>
        <taxon>Tracheophyta</taxon>
        <taxon>Spermatophyta</taxon>
        <taxon>Magnoliopsida</taxon>
        <taxon>eudicotyledons</taxon>
        <taxon>Gunneridae</taxon>
        <taxon>Pentapetalae</taxon>
        <taxon>rosids</taxon>
        <taxon>malvids</taxon>
        <taxon>Sapindales</taxon>
        <taxon>Sapindaceae</taxon>
        <taxon>Hippocastanoideae</taxon>
        <taxon>Acereae</taxon>
        <taxon>Acer</taxon>
    </lineage>
</organism>